<keyword evidence="1" id="KW-0560">Oxidoreductase</keyword>
<dbReference type="AlphaFoldDB" id="A0A917VJW9"/>
<evidence type="ECO:0000256" key="1">
    <source>
        <dbReference type="ARBA" id="ARBA00023002"/>
    </source>
</evidence>
<dbReference type="InterPro" id="IPR019965">
    <property type="entry name" value="PPOX_F420-dep_Rv2061_put"/>
</dbReference>
<dbReference type="GO" id="GO:0005829">
    <property type="term" value="C:cytosol"/>
    <property type="evidence" value="ECO:0007669"/>
    <property type="project" value="TreeGrafter"/>
</dbReference>
<evidence type="ECO:0000259" key="2">
    <source>
        <dbReference type="Pfam" id="PF01243"/>
    </source>
</evidence>
<reference evidence="3" key="1">
    <citation type="journal article" date="2014" name="Int. J. Syst. Evol. Microbiol.">
        <title>Complete genome sequence of Corynebacterium casei LMG S-19264T (=DSM 44701T), isolated from a smear-ripened cheese.</title>
        <authorList>
            <consortium name="US DOE Joint Genome Institute (JGI-PGF)"/>
            <person name="Walter F."/>
            <person name="Albersmeier A."/>
            <person name="Kalinowski J."/>
            <person name="Ruckert C."/>
        </authorList>
    </citation>
    <scope>NUCLEOTIDE SEQUENCE</scope>
    <source>
        <strain evidence="3">CGMCC 4.3508</strain>
    </source>
</reference>
<keyword evidence="4" id="KW-1185">Reference proteome</keyword>
<dbReference type="InterPro" id="IPR011576">
    <property type="entry name" value="Pyridox_Oxase_N"/>
</dbReference>
<proteinExistence type="predicted"/>
<dbReference type="Proteomes" id="UP000638263">
    <property type="component" value="Unassembled WGS sequence"/>
</dbReference>
<sequence>MGPPPAYRGAMSWEQLAQAKYVSLTTYKRDGSPVGTPVWVAPDGDRLLVWTDPTSWKVKRIRRNPEVTLQISDNRGRTDGGEVLPGTAEILDAAGTEHARAVVGSKYGLVGKIMIRGHKLLRGADGSVGIAITRRSGSPG</sequence>
<name>A0A917VJW9_9NOCA</name>
<dbReference type="EMBL" id="BMMH01000001">
    <property type="protein sequence ID" value="GGK92281.1"/>
    <property type="molecule type" value="Genomic_DNA"/>
</dbReference>
<evidence type="ECO:0000313" key="4">
    <source>
        <dbReference type="Proteomes" id="UP000638263"/>
    </source>
</evidence>
<dbReference type="InterPro" id="IPR012349">
    <property type="entry name" value="Split_barrel_FMN-bd"/>
</dbReference>
<gene>
    <name evidence="3" type="ORF">GCM10011588_03400</name>
</gene>
<comment type="caution">
    <text evidence="3">The sequence shown here is derived from an EMBL/GenBank/DDBJ whole genome shotgun (WGS) entry which is preliminary data.</text>
</comment>
<evidence type="ECO:0000313" key="3">
    <source>
        <dbReference type="EMBL" id="GGK92281.1"/>
    </source>
</evidence>
<dbReference type="Gene3D" id="2.30.110.10">
    <property type="entry name" value="Electron Transport, Fmn-binding Protein, Chain A"/>
    <property type="match status" value="1"/>
</dbReference>
<accession>A0A917VJW9</accession>
<reference evidence="3" key="2">
    <citation type="submission" date="2020-09" db="EMBL/GenBank/DDBJ databases">
        <authorList>
            <person name="Sun Q."/>
            <person name="Zhou Y."/>
        </authorList>
    </citation>
    <scope>NUCLEOTIDE SEQUENCE</scope>
    <source>
        <strain evidence="3">CGMCC 4.3508</strain>
    </source>
</reference>
<feature type="domain" description="Pyridoxamine 5'-phosphate oxidase N-terminal" evidence="2">
    <location>
        <begin position="14"/>
        <end position="108"/>
    </location>
</feature>
<dbReference type="SUPFAM" id="SSF50475">
    <property type="entry name" value="FMN-binding split barrel"/>
    <property type="match status" value="1"/>
</dbReference>
<dbReference type="PANTHER" id="PTHR35176:SF11">
    <property type="entry name" value="PYRIDOXAMINE 5'-PHOSPHATE OXIDASE FAMILY PROTEIN"/>
    <property type="match status" value="1"/>
</dbReference>
<dbReference type="GO" id="GO:0070967">
    <property type="term" value="F:coenzyme F420 binding"/>
    <property type="evidence" value="ECO:0007669"/>
    <property type="project" value="TreeGrafter"/>
</dbReference>
<dbReference type="InterPro" id="IPR052019">
    <property type="entry name" value="F420H2_bilvrd_red/Heme_oxyg"/>
</dbReference>
<protein>
    <recommendedName>
        <fullName evidence="2">Pyridoxamine 5'-phosphate oxidase N-terminal domain-containing protein</fullName>
    </recommendedName>
</protein>
<dbReference type="GO" id="GO:0016627">
    <property type="term" value="F:oxidoreductase activity, acting on the CH-CH group of donors"/>
    <property type="evidence" value="ECO:0007669"/>
    <property type="project" value="TreeGrafter"/>
</dbReference>
<dbReference type="Pfam" id="PF01243">
    <property type="entry name" value="PNPOx_N"/>
    <property type="match status" value="1"/>
</dbReference>
<organism evidence="3 4">
    <name type="scientific">Nocardia jinanensis</name>
    <dbReference type="NCBI Taxonomy" id="382504"/>
    <lineage>
        <taxon>Bacteria</taxon>
        <taxon>Bacillati</taxon>
        <taxon>Actinomycetota</taxon>
        <taxon>Actinomycetes</taxon>
        <taxon>Mycobacteriales</taxon>
        <taxon>Nocardiaceae</taxon>
        <taxon>Nocardia</taxon>
    </lineage>
</organism>
<dbReference type="PANTHER" id="PTHR35176">
    <property type="entry name" value="HEME OXYGENASE HI_0854-RELATED"/>
    <property type="match status" value="1"/>
</dbReference>
<dbReference type="NCBIfam" id="TIGR03666">
    <property type="entry name" value="Rv2061_F420"/>
    <property type="match status" value="1"/>
</dbReference>